<sequence length="128" mass="14491">MSTQPDNTNQNPKPTTSHDTATGPSSSLPQPLPSFFPPPVTRQSWPYFLATTIRHCHRSTSQPLLAHHRAQCQHASKHPHQSIFPNAYTFDLPPWTAHQNHHNKNNEYTTTLDGFCVRHRAGDAPCHR</sequence>
<protein>
    <submittedName>
        <fullName evidence="2">Proline-rich receptor-like protein kinase PERK8</fullName>
    </submittedName>
</protein>
<keyword evidence="2" id="KW-0675">Receptor</keyword>
<reference evidence="2" key="1">
    <citation type="journal article" date="2023" name="GigaByte">
        <title>Genome assembly of the bearded iris, Iris pallida Lam.</title>
        <authorList>
            <person name="Bruccoleri R.E."/>
            <person name="Oakeley E.J."/>
            <person name="Faust A.M.E."/>
            <person name="Altorfer M."/>
            <person name="Dessus-Babus S."/>
            <person name="Burckhardt D."/>
            <person name="Oertli M."/>
            <person name="Naumann U."/>
            <person name="Petersen F."/>
            <person name="Wong J."/>
        </authorList>
    </citation>
    <scope>NUCLEOTIDE SEQUENCE</scope>
    <source>
        <strain evidence="2">GSM-AAB239-AS_SAM_17_03QT</strain>
    </source>
</reference>
<organism evidence="2 3">
    <name type="scientific">Iris pallida</name>
    <name type="common">Sweet iris</name>
    <dbReference type="NCBI Taxonomy" id="29817"/>
    <lineage>
        <taxon>Eukaryota</taxon>
        <taxon>Viridiplantae</taxon>
        <taxon>Streptophyta</taxon>
        <taxon>Embryophyta</taxon>
        <taxon>Tracheophyta</taxon>
        <taxon>Spermatophyta</taxon>
        <taxon>Magnoliopsida</taxon>
        <taxon>Liliopsida</taxon>
        <taxon>Asparagales</taxon>
        <taxon>Iridaceae</taxon>
        <taxon>Iridoideae</taxon>
        <taxon>Irideae</taxon>
        <taxon>Iris</taxon>
    </lineage>
</organism>
<feature type="compositionally biased region" description="Polar residues" evidence="1">
    <location>
        <begin position="1"/>
        <end position="23"/>
    </location>
</feature>
<keyword evidence="3" id="KW-1185">Reference proteome</keyword>
<accession>A0AAX6HVJ4</accession>
<feature type="region of interest" description="Disordered" evidence="1">
    <location>
        <begin position="1"/>
        <end position="37"/>
    </location>
</feature>
<comment type="caution">
    <text evidence="2">The sequence shown here is derived from an EMBL/GenBank/DDBJ whole genome shotgun (WGS) entry which is preliminary data.</text>
</comment>
<evidence type="ECO:0000256" key="1">
    <source>
        <dbReference type="SAM" id="MobiDB-lite"/>
    </source>
</evidence>
<keyword evidence="2" id="KW-0418">Kinase</keyword>
<keyword evidence="2" id="KW-0808">Transferase</keyword>
<dbReference type="AlphaFoldDB" id="A0AAX6HVJ4"/>
<gene>
    <name evidence="2" type="ORF">M6B38_290270</name>
</gene>
<reference evidence="2" key="2">
    <citation type="submission" date="2023-04" db="EMBL/GenBank/DDBJ databases">
        <authorList>
            <person name="Bruccoleri R.E."/>
            <person name="Oakeley E.J."/>
            <person name="Faust A.-M."/>
            <person name="Dessus-Babus S."/>
            <person name="Altorfer M."/>
            <person name="Burckhardt D."/>
            <person name="Oertli M."/>
            <person name="Naumann U."/>
            <person name="Petersen F."/>
            <person name="Wong J."/>
        </authorList>
    </citation>
    <scope>NUCLEOTIDE SEQUENCE</scope>
    <source>
        <strain evidence="2">GSM-AAB239-AS_SAM_17_03QT</strain>
        <tissue evidence="2">Leaf</tissue>
    </source>
</reference>
<dbReference type="EMBL" id="JANAVB010006397">
    <property type="protein sequence ID" value="KAJ6845070.1"/>
    <property type="molecule type" value="Genomic_DNA"/>
</dbReference>
<dbReference type="GO" id="GO:0016301">
    <property type="term" value="F:kinase activity"/>
    <property type="evidence" value="ECO:0007669"/>
    <property type="project" value="UniProtKB-KW"/>
</dbReference>
<evidence type="ECO:0000313" key="3">
    <source>
        <dbReference type="Proteomes" id="UP001140949"/>
    </source>
</evidence>
<proteinExistence type="predicted"/>
<name>A0AAX6HVJ4_IRIPA</name>
<evidence type="ECO:0000313" key="2">
    <source>
        <dbReference type="EMBL" id="KAJ6845070.1"/>
    </source>
</evidence>
<dbReference type="Proteomes" id="UP001140949">
    <property type="component" value="Unassembled WGS sequence"/>
</dbReference>